<proteinExistence type="predicted"/>
<dbReference type="KEGG" id="mfy:HH212_26945"/>
<protein>
    <submittedName>
        <fullName evidence="1">Uncharacterized protein</fullName>
    </submittedName>
</protein>
<keyword evidence="2" id="KW-1185">Reference proteome</keyword>
<sequence length="73" mass="7691">MVTDTKNVQMALSMSPALEAKLARLAVASGSSEADVLLKAIALYGVALQAKLNGQELAFLNNEKRAMSQIDGI</sequence>
<gene>
    <name evidence="1" type="ORF">HH212_26945</name>
</gene>
<keyword evidence="1" id="KW-0614">Plasmid</keyword>
<dbReference type="AlphaFoldDB" id="A0A7Z2W246"/>
<name>A0A7Z2W246_9BURK</name>
<geneLocation type="plasmid" evidence="1 2">
    <name>unnamed2</name>
</geneLocation>
<evidence type="ECO:0000313" key="2">
    <source>
        <dbReference type="Proteomes" id="UP000502415"/>
    </source>
</evidence>
<dbReference type="RefSeq" id="WP_170205787.1">
    <property type="nucleotide sequence ID" value="NZ_CP051687.1"/>
</dbReference>
<dbReference type="Proteomes" id="UP000502415">
    <property type="component" value="Plasmid unnamed2"/>
</dbReference>
<accession>A0A7Z2W246</accession>
<organism evidence="1 2">
    <name type="scientific">Massilia forsythiae</name>
    <dbReference type="NCBI Taxonomy" id="2728020"/>
    <lineage>
        <taxon>Bacteria</taxon>
        <taxon>Pseudomonadati</taxon>
        <taxon>Pseudomonadota</taxon>
        <taxon>Betaproteobacteria</taxon>
        <taxon>Burkholderiales</taxon>
        <taxon>Oxalobacteraceae</taxon>
        <taxon>Telluria group</taxon>
        <taxon>Massilia</taxon>
    </lineage>
</organism>
<dbReference type="EMBL" id="CP051687">
    <property type="protein sequence ID" value="QJE03736.1"/>
    <property type="molecule type" value="Genomic_DNA"/>
</dbReference>
<reference evidence="1 2" key="1">
    <citation type="submission" date="2020-04" db="EMBL/GenBank/DDBJ databases">
        <title>Genome sequencing of novel species.</title>
        <authorList>
            <person name="Heo J."/>
            <person name="Kim S.-J."/>
            <person name="Kim J.-S."/>
            <person name="Hong S.-B."/>
            <person name="Kwon S.-W."/>
        </authorList>
    </citation>
    <scope>NUCLEOTIDE SEQUENCE [LARGE SCALE GENOMIC DNA]</scope>
    <source>
        <strain evidence="1 2">GN2-R2</strain>
        <plasmid evidence="1 2">unnamed2</plasmid>
    </source>
</reference>
<evidence type="ECO:0000313" key="1">
    <source>
        <dbReference type="EMBL" id="QJE03736.1"/>
    </source>
</evidence>